<dbReference type="SUPFAM" id="SSF54909">
    <property type="entry name" value="Dimeric alpha+beta barrel"/>
    <property type="match status" value="1"/>
</dbReference>
<evidence type="ECO:0000313" key="2">
    <source>
        <dbReference type="EMBL" id="GAA4139910.1"/>
    </source>
</evidence>
<dbReference type="EMBL" id="BAABDO010000031">
    <property type="protein sequence ID" value="GAA4139910.1"/>
    <property type="molecule type" value="Genomic_DNA"/>
</dbReference>
<protein>
    <recommendedName>
        <fullName evidence="1">ABM domain-containing protein</fullName>
    </recommendedName>
</protein>
<gene>
    <name evidence="2" type="ORF">GCM10022416_26630</name>
</gene>
<name>A0ABP7YQV5_9ACTN</name>
<evidence type="ECO:0000313" key="3">
    <source>
        <dbReference type="Proteomes" id="UP001500266"/>
    </source>
</evidence>
<dbReference type="Pfam" id="PF03992">
    <property type="entry name" value="ABM"/>
    <property type="match status" value="1"/>
</dbReference>
<sequence length="80" mass="8977">MLRFDVLRTAEDPHRFVLYEVYRDEAAFYQEHRSAPHYAAWKAVAAEWLAEDGHVNTFCVPAFPEGVLIGEGVSGGPTPN</sequence>
<dbReference type="Gene3D" id="3.30.70.100">
    <property type="match status" value="1"/>
</dbReference>
<comment type="caution">
    <text evidence="2">The sequence shown here is derived from an EMBL/GenBank/DDBJ whole genome shotgun (WGS) entry which is preliminary data.</text>
</comment>
<organism evidence="2 3">
    <name type="scientific">Actinomadura keratinilytica</name>
    <dbReference type="NCBI Taxonomy" id="547461"/>
    <lineage>
        <taxon>Bacteria</taxon>
        <taxon>Bacillati</taxon>
        <taxon>Actinomycetota</taxon>
        <taxon>Actinomycetes</taxon>
        <taxon>Streptosporangiales</taxon>
        <taxon>Thermomonosporaceae</taxon>
        <taxon>Actinomadura</taxon>
    </lineage>
</organism>
<reference evidence="3" key="1">
    <citation type="journal article" date="2019" name="Int. J. Syst. Evol. Microbiol.">
        <title>The Global Catalogue of Microorganisms (GCM) 10K type strain sequencing project: providing services to taxonomists for standard genome sequencing and annotation.</title>
        <authorList>
            <consortium name="The Broad Institute Genomics Platform"/>
            <consortium name="The Broad Institute Genome Sequencing Center for Infectious Disease"/>
            <person name="Wu L."/>
            <person name="Ma J."/>
        </authorList>
    </citation>
    <scope>NUCLEOTIDE SEQUENCE [LARGE SCALE GENOMIC DNA]</scope>
    <source>
        <strain evidence="3">JCM 17316</strain>
    </source>
</reference>
<accession>A0ABP7YQV5</accession>
<dbReference type="Proteomes" id="UP001500266">
    <property type="component" value="Unassembled WGS sequence"/>
</dbReference>
<evidence type="ECO:0000259" key="1">
    <source>
        <dbReference type="Pfam" id="PF03992"/>
    </source>
</evidence>
<keyword evidence="3" id="KW-1185">Reference proteome</keyword>
<dbReference type="InterPro" id="IPR007138">
    <property type="entry name" value="ABM_dom"/>
</dbReference>
<proteinExistence type="predicted"/>
<feature type="domain" description="ABM" evidence="1">
    <location>
        <begin position="2"/>
        <end position="43"/>
    </location>
</feature>
<dbReference type="InterPro" id="IPR011008">
    <property type="entry name" value="Dimeric_a/b-barrel"/>
</dbReference>